<dbReference type="OrthoDB" id="7485561at2759"/>
<feature type="compositionally biased region" description="Polar residues" evidence="2">
    <location>
        <begin position="454"/>
        <end position="475"/>
    </location>
</feature>
<evidence type="ECO:0000259" key="3">
    <source>
        <dbReference type="Pfam" id="PF16003"/>
    </source>
</evidence>
<feature type="coiled-coil region" evidence="1">
    <location>
        <begin position="813"/>
        <end position="840"/>
    </location>
</feature>
<feature type="region of interest" description="Disordered" evidence="2">
    <location>
        <begin position="1226"/>
        <end position="1261"/>
    </location>
</feature>
<feature type="region of interest" description="Disordered" evidence="2">
    <location>
        <begin position="345"/>
        <end position="475"/>
    </location>
</feature>
<evidence type="ECO:0000313" key="4">
    <source>
        <dbReference type="EMBL" id="CAH0604958.1"/>
    </source>
</evidence>
<keyword evidence="5" id="KW-1185">Reference proteome</keyword>
<dbReference type="AlphaFoldDB" id="A0A9P0BZM0"/>
<name>A0A9P0BZM0_CHRIL</name>
<reference evidence="4" key="1">
    <citation type="submission" date="2021-12" db="EMBL/GenBank/DDBJ databases">
        <authorList>
            <person name="King R."/>
        </authorList>
    </citation>
    <scope>NUCLEOTIDE SEQUENCE</scope>
</reference>
<evidence type="ECO:0000313" key="5">
    <source>
        <dbReference type="Proteomes" id="UP001154114"/>
    </source>
</evidence>
<feature type="region of interest" description="Disordered" evidence="2">
    <location>
        <begin position="60"/>
        <end position="79"/>
    </location>
</feature>
<feature type="compositionally biased region" description="Basic and acidic residues" evidence="2">
    <location>
        <begin position="375"/>
        <end position="395"/>
    </location>
</feature>
<evidence type="ECO:0000256" key="2">
    <source>
        <dbReference type="SAM" id="MobiDB-lite"/>
    </source>
</evidence>
<dbReference type="EMBL" id="LR824008">
    <property type="protein sequence ID" value="CAH0604958.1"/>
    <property type="molecule type" value="Genomic_DNA"/>
</dbReference>
<gene>
    <name evidence="4" type="ORF">CINC_LOCUS11308</name>
</gene>
<proteinExistence type="predicted"/>
<feature type="compositionally biased region" description="Basic and acidic residues" evidence="2">
    <location>
        <begin position="352"/>
        <end position="368"/>
    </location>
</feature>
<feature type="region of interest" description="Disordered" evidence="2">
    <location>
        <begin position="629"/>
        <end position="673"/>
    </location>
</feature>
<feature type="compositionally biased region" description="Basic and acidic residues" evidence="2">
    <location>
        <begin position="412"/>
        <end position="453"/>
    </location>
</feature>
<dbReference type="InterPro" id="IPR031949">
    <property type="entry name" value="DUF4776"/>
</dbReference>
<dbReference type="Pfam" id="PF16003">
    <property type="entry name" value="DUF4776"/>
    <property type="match status" value="1"/>
</dbReference>
<feature type="compositionally biased region" description="Basic and acidic residues" evidence="2">
    <location>
        <begin position="633"/>
        <end position="673"/>
    </location>
</feature>
<feature type="compositionally biased region" description="Basic residues" evidence="2">
    <location>
        <begin position="60"/>
        <end position="72"/>
    </location>
</feature>
<organism evidence="4 5">
    <name type="scientific">Chrysodeixis includens</name>
    <name type="common">Soybean looper</name>
    <name type="synonym">Pseudoplusia includens</name>
    <dbReference type="NCBI Taxonomy" id="689277"/>
    <lineage>
        <taxon>Eukaryota</taxon>
        <taxon>Metazoa</taxon>
        <taxon>Ecdysozoa</taxon>
        <taxon>Arthropoda</taxon>
        <taxon>Hexapoda</taxon>
        <taxon>Insecta</taxon>
        <taxon>Pterygota</taxon>
        <taxon>Neoptera</taxon>
        <taxon>Endopterygota</taxon>
        <taxon>Lepidoptera</taxon>
        <taxon>Glossata</taxon>
        <taxon>Ditrysia</taxon>
        <taxon>Noctuoidea</taxon>
        <taxon>Noctuidae</taxon>
        <taxon>Plusiinae</taxon>
        <taxon>Chrysodeixis</taxon>
    </lineage>
</organism>
<feature type="domain" description="DUF4776" evidence="3">
    <location>
        <begin position="635"/>
        <end position="827"/>
    </location>
</feature>
<dbReference type="Proteomes" id="UP001154114">
    <property type="component" value="Chromosome 5"/>
</dbReference>
<protein>
    <recommendedName>
        <fullName evidence="3">DUF4776 domain-containing protein</fullName>
    </recommendedName>
</protein>
<keyword evidence="1" id="KW-0175">Coiled coil</keyword>
<evidence type="ECO:0000256" key="1">
    <source>
        <dbReference type="SAM" id="Coils"/>
    </source>
</evidence>
<accession>A0A9P0BZM0</accession>
<sequence>MDSHDTLFEFEIAVEELTSHINCREFCIKSQFADVFDINLKDPNEMRMYLQTRTSKFKRKSKVRNSKKRSKKPPVTPELPTGQTVLYANNAKTLIANMRQYPMELSLWSKVIPDCKIGSTRIPWSTQYFDYLNKLGKKKQPLSVSVIGDYNVFHEITSRRMAVIKLNIKLTYLKDNITTQFKAFPERAPQTFMYTGLNPKRESILSTIIDKPINFSNDPDIIKSIYSANKSYVRNFSVDRIDIANDRRIEVTDLSSITNGDTSKLRITEIKDDGSLDSNATNSAIIKSDSDLHQTTHMAIIKSKSCSTVSQEQLNFLRYILGSSSGAISKQIYCVGYFTVENSDSPPLVELKPADSGRNDTTESDRSVKSAPSDKSAKSEKANKSEKSDKSDKPEQNMTSDKSVKSVMSPKSDVKSAKSEKSAKSDKSPKSDKSVKSDKSPKSDKSEKSDKSGNVETGNADTGNAEQPEWSGSATSQNRFRKCDYDCPLRKRGVSGRSSTCSFAITSNNGNLITAVKKCDDVVCDHRVFRKLPTPPDDRILLDIDNIRKECCDRTELTESLNLLEDPCYCRCVCTFGFEKGTKYCEICGGYEITSGDISKRSALYDTTFPCPVFHKLIDTKGRAKALSLTGSDSKKKDSKHKVTPDKVNEKAEKPEKGGKTDKTDTTKKGKKDAKDDRFKFNYGYTGIPPHIGHSRCVLPCTGALGPVPKHMGWLWNAEDVPGLKYRPLYKPGAANKHVVRLLKIAKNPGQVMSKKRKKDTSKSKRPLKRPLLIVHKRDGEYTVTMETMKTYAKPRTYNQHPYEDKPLVTYTIGRTEEENRERKIKKERAQRRLERLQREFIQSAFRDMCQEICLTTYQQALGILPDAEKPDCLCYPIQPGADRTDLDHSCSCSEDKLLSESDTDSDEWIVEFTPPNATFDPSYKGKKISLADNSTQYTYMDYRVKLLDRFGNPVPRYFKGPDGKQQCSDLGGFWSPEHKWLEINVDGYIGPDEKWAPNIFVGPNGEQVDAEAGKFQTVSGKWLVVGIDGYVDAQGKWKFYAKHKEETEQPTKRRKKAPGDQIEKHVHQSEIATWSCFGSVSPKQLSKMGIVGHGHDKKLLLSALQDLRAQGEDVKIPELSTVPRSGKTKSKRTLGTSAYNISDRRKCRHSKPSDKGIVAVDAHGNKTYFRFKDFANKRPKHRLAYLAHQGISVSSFHVPCFDSFISSEIAKKQQYDRLVALAKAASGNQKGTTTTTSTRQAQSGPPPSMDFPSVPLRHMM</sequence>
<dbReference type="Pfam" id="PF14924">
    <property type="entry name" value="MAP10_N"/>
    <property type="match status" value="1"/>
</dbReference>